<name>A0A812EU27_9ARCH</name>
<evidence type="ECO:0000313" key="3">
    <source>
        <dbReference type="Proteomes" id="UP000655759"/>
    </source>
</evidence>
<dbReference type="Proteomes" id="UP000655759">
    <property type="component" value="Unassembled WGS sequence"/>
</dbReference>
<sequence length="151" mass="16868">MSEKLIEQMKFRRVVRSSKCKCACSIGILGMVLCTVLLGFSMGGLAAATLSNNVDDMGVMYDSNNYLMDAMKFFDSPFGMIIIFASFASMITGMWHKKKRKLIPVAAIGAVFMFAGMYHFYSLSLQIIGIAIMAFTYLPMYSFRASRLLKI</sequence>
<comment type="caution">
    <text evidence="2">The sequence shown here is derived from an EMBL/GenBank/DDBJ whole genome shotgun (WGS) entry which is preliminary data.</text>
</comment>
<dbReference type="AlphaFoldDB" id="A0A812EU27"/>
<dbReference type="RefSeq" id="WP_205097768.1">
    <property type="nucleotide sequence ID" value="NZ_CAJNAQ010000002.1"/>
</dbReference>
<protein>
    <recommendedName>
        <fullName evidence="4">DUF4064 domain-containing protein</fullName>
    </recommendedName>
</protein>
<organism evidence="2 3">
    <name type="scientific">Candidatus Nitrosotenuis uzonensis</name>
    <dbReference type="NCBI Taxonomy" id="1407055"/>
    <lineage>
        <taxon>Archaea</taxon>
        <taxon>Nitrososphaerota</taxon>
        <taxon>Candidatus Nitrosotenuis</taxon>
    </lineage>
</organism>
<feature type="transmembrane region" description="Helical" evidence="1">
    <location>
        <begin position="70"/>
        <end position="90"/>
    </location>
</feature>
<reference evidence="2" key="1">
    <citation type="submission" date="2021-02" db="EMBL/GenBank/DDBJ databases">
        <authorList>
            <person name="Han P."/>
        </authorList>
    </citation>
    <scope>NUCLEOTIDE SEQUENCE</scope>
    <source>
        <strain evidence="2">Candidatus Nitrosotenuis uzonensis 5A</strain>
    </source>
</reference>
<evidence type="ECO:0008006" key="4">
    <source>
        <dbReference type="Google" id="ProtNLM"/>
    </source>
</evidence>
<keyword evidence="1" id="KW-0812">Transmembrane</keyword>
<accession>A0A812EU27</accession>
<feature type="transmembrane region" description="Helical" evidence="1">
    <location>
        <begin position="21"/>
        <end position="50"/>
    </location>
</feature>
<evidence type="ECO:0000313" key="2">
    <source>
        <dbReference type="EMBL" id="CAE6486419.1"/>
    </source>
</evidence>
<keyword evidence="1" id="KW-1133">Transmembrane helix</keyword>
<evidence type="ECO:0000256" key="1">
    <source>
        <dbReference type="SAM" id="Phobius"/>
    </source>
</evidence>
<feature type="transmembrane region" description="Helical" evidence="1">
    <location>
        <begin position="127"/>
        <end position="143"/>
    </location>
</feature>
<gene>
    <name evidence="2" type="ORF">NUZ5A_20138</name>
</gene>
<feature type="transmembrane region" description="Helical" evidence="1">
    <location>
        <begin position="102"/>
        <end position="121"/>
    </location>
</feature>
<proteinExistence type="predicted"/>
<dbReference type="EMBL" id="CAJNAQ010000002">
    <property type="protein sequence ID" value="CAE6486419.1"/>
    <property type="molecule type" value="Genomic_DNA"/>
</dbReference>
<keyword evidence="1" id="KW-0472">Membrane</keyword>